<gene>
    <name evidence="2" type="ORF">MAPG_01314</name>
</gene>
<dbReference type="STRING" id="644358.A0A0C4DND4"/>
<dbReference type="eggNOG" id="ENOG502R701">
    <property type="taxonomic scope" value="Eukaryota"/>
</dbReference>
<evidence type="ECO:0000313" key="2">
    <source>
        <dbReference type="EMBL" id="KLU82240.1"/>
    </source>
</evidence>
<dbReference type="VEuPathDB" id="FungiDB:MAPG_01314"/>
<reference evidence="3" key="4">
    <citation type="journal article" date="2015" name="G3 (Bethesda)">
        <title>Genome sequences of three phytopathogenic species of the Magnaporthaceae family of fungi.</title>
        <authorList>
            <person name="Okagaki L.H."/>
            <person name="Nunes C.C."/>
            <person name="Sailsbery J."/>
            <person name="Clay B."/>
            <person name="Brown D."/>
            <person name="John T."/>
            <person name="Oh Y."/>
            <person name="Young N."/>
            <person name="Fitzgerald M."/>
            <person name="Haas B.J."/>
            <person name="Zeng Q."/>
            <person name="Young S."/>
            <person name="Adiconis X."/>
            <person name="Fan L."/>
            <person name="Levin J.Z."/>
            <person name="Mitchell T.K."/>
            <person name="Okubara P.A."/>
            <person name="Farman M.L."/>
            <person name="Kohn L.M."/>
            <person name="Birren B."/>
            <person name="Ma L.-J."/>
            <person name="Dean R.A."/>
        </authorList>
    </citation>
    <scope>NUCLEOTIDE SEQUENCE</scope>
    <source>
        <strain evidence="3">ATCC 64411 / 73-15</strain>
    </source>
</reference>
<evidence type="ECO:0000256" key="1">
    <source>
        <dbReference type="SAM" id="SignalP"/>
    </source>
</evidence>
<reference evidence="3" key="5">
    <citation type="submission" date="2015-06" db="UniProtKB">
        <authorList>
            <consortium name="EnsemblFungi"/>
        </authorList>
    </citation>
    <scope>IDENTIFICATION</scope>
    <source>
        <strain evidence="3">ATCC 64411</strain>
    </source>
</reference>
<dbReference type="EMBL" id="ADBL01000309">
    <property type="status" value="NOT_ANNOTATED_CDS"/>
    <property type="molecule type" value="Genomic_DNA"/>
</dbReference>
<keyword evidence="4" id="KW-1185">Reference proteome</keyword>
<proteinExistence type="predicted"/>
<reference evidence="2" key="2">
    <citation type="submission" date="2010-05" db="EMBL/GenBank/DDBJ databases">
        <title>The Genome Sequence of Magnaporthe poae strain ATCC 64411.</title>
        <authorList>
            <consortium name="The Broad Institute Genome Sequencing Platform"/>
            <consortium name="Broad Institute Genome Sequencing Center for Infectious Disease"/>
            <person name="Ma L.-J."/>
            <person name="Dead R."/>
            <person name="Young S."/>
            <person name="Zeng Q."/>
            <person name="Koehrsen M."/>
            <person name="Alvarado L."/>
            <person name="Berlin A."/>
            <person name="Chapman S.B."/>
            <person name="Chen Z."/>
            <person name="Freedman E."/>
            <person name="Gellesch M."/>
            <person name="Goldberg J."/>
            <person name="Griggs A."/>
            <person name="Gujja S."/>
            <person name="Heilman E.R."/>
            <person name="Heiman D."/>
            <person name="Hepburn T."/>
            <person name="Howarth C."/>
            <person name="Jen D."/>
            <person name="Larson L."/>
            <person name="Mehta T."/>
            <person name="Neiman D."/>
            <person name="Pearson M."/>
            <person name="Roberts A."/>
            <person name="Saif S."/>
            <person name="Shea T."/>
            <person name="Shenoy N."/>
            <person name="Sisk P."/>
            <person name="Stolte C."/>
            <person name="Sykes S."/>
            <person name="Walk T."/>
            <person name="White J."/>
            <person name="Yandava C."/>
            <person name="Haas B."/>
            <person name="Nusbaum C."/>
            <person name="Birren B."/>
        </authorList>
    </citation>
    <scope>NUCLEOTIDE SEQUENCE</scope>
    <source>
        <strain evidence="2">ATCC 64411</strain>
    </source>
</reference>
<dbReference type="AlphaFoldDB" id="A0A0C4DND4"/>
<feature type="chain" id="PRO_5009385147" description="Fibronectin type-III domain-containing protein" evidence="1">
    <location>
        <begin position="17"/>
        <end position="159"/>
    </location>
</feature>
<dbReference type="OrthoDB" id="10013407at2759"/>
<reference evidence="4" key="1">
    <citation type="submission" date="2010-05" db="EMBL/GenBank/DDBJ databases">
        <title>The genome sequence of Magnaporthe poae strain ATCC 64411.</title>
        <authorList>
            <person name="Ma L.-J."/>
            <person name="Dead R."/>
            <person name="Young S."/>
            <person name="Zeng Q."/>
            <person name="Koehrsen M."/>
            <person name="Alvarado L."/>
            <person name="Berlin A."/>
            <person name="Chapman S.B."/>
            <person name="Chen Z."/>
            <person name="Freedman E."/>
            <person name="Gellesch M."/>
            <person name="Goldberg J."/>
            <person name="Griggs A."/>
            <person name="Gujja S."/>
            <person name="Heilman E.R."/>
            <person name="Heiman D."/>
            <person name="Hepburn T."/>
            <person name="Howarth C."/>
            <person name="Jen D."/>
            <person name="Larson L."/>
            <person name="Mehta T."/>
            <person name="Neiman D."/>
            <person name="Pearson M."/>
            <person name="Roberts A."/>
            <person name="Saif S."/>
            <person name="Shea T."/>
            <person name="Shenoy N."/>
            <person name="Sisk P."/>
            <person name="Stolte C."/>
            <person name="Sykes S."/>
            <person name="Walk T."/>
            <person name="White J."/>
            <person name="Yandava C."/>
            <person name="Haas B."/>
            <person name="Nusbaum C."/>
            <person name="Birren B."/>
        </authorList>
    </citation>
    <scope>NUCLEOTIDE SEQUENCE [LARGE SCALE GENOMIC DNA]</scope>
    <source>
        <strain evidence="4">ATCC 64411 / 73-15</strain>
    </source>
</reference>
<sequence length="159" mass="17276">MRLRFTSLATLALASAGTTPQRRDADPGNGTCSNEGFPPAYGDLEEFLDYDYIARVAKVDLAAMWSLANAPATVRDVKIDSAEIFNDNTLFWTVSDSPDLAGYEIVWRPTDAPLWTHSLYVGKVGRVTVQLSIDNVIFGVRAVGTNGYKSPATIPFPSS</sequence>
<protein>
    <recommendedName>
        <fullName evidence="5">Fibronectin type-III domain-containing protein</fullName>
    </recommendedName>
</protein>
<organism evidence="3 4">
    <name type="scientific">Magnaporthiopsis poae (strain ATCC 64411 / 73-15)</name>
    <name type="common">Kentucky bluegrass fungus</name>
    <name type="synonym">Magnaporthe poae</name>
    <dbReference type="NCBI Taxonomy" id="644358"/>
    <lineage>
        <taxon>Eukaryota</taxon>
        <taxon>Fungi</taxon>
        <taxon>Dikarya</taxon>
        <taxon>Ascomycota</taxon>
        <taxon>Pezizomycotina</taxon>
        <taxon>Sordariomycetes</taxon>
        <taxon>Sordariomycetidae</taxon>
        <taxon>Magnaporthales</taxon>
        <taxon>Magnaporthaceae</taxon>
        <taxon>Magnaporthiopsis</taxon>
    </lineage>
</organism>
<feature type="signal peptide" evidence="1">
    <location>
        <begin position="1"/>
        <end position="16"/>
    </location>
</feature>
<reference evidence="2" key="3">
    <citation type="submission" date="2011-03" db="EMBL/GenBank/DDBJ databases">
        <title>Annotation of Magnaporthe poae ATCC 64411.</title>
        <authorList>
            <person name="Ma L.-J."/>
            <person name="Dead R."/>
            <person name="Young S.K."/>
            <person name="Zeng Q."/>
            <person name="Gargeya S."/>
            <person name="Fitzgerald M."/>
            <person name="Haas B."/>
            <person name="Abouelleil A."/>
            <person name="Alvarado L."/>
            <person name="Arachchi H.M."/>
            <person name="Berlin A."/>
            <person name="Brown A."/>
            <person name="Chapman S.B."/>
            <person name="Chen Z."/>
            <person name="Dunbar C."/>
            <person name="Freedman E."/>
            <person name="Gearin G."/>
            <person name="Gellesch M."/>
            <person name="Goldberg J."/>
            <person name="Griggs A."/>
            <person name="Gujja S."/>
            <person name="Heiman D."/>
            <person name="Howarth C."/>
            <person name="Larson L."/>
            <person name="Lui A."/>
            <person name="MacDonald P.J.P."/>
            <person name="Mehta T."/>
            <person name="Montmayeur A."/>
            <person name="Murphy C."/>
            <person name="Neiman D."/>
            <person name="Pearson M."/>
            <person name="Priest M."/>
            <person name="Roberts A."/>
            <person name="Saif S."/>
            <person name="Shea T."/>
            <person name="Shenoy N."/>
            <person name="Sisk P."/>
            <person name="Stolte C."/>
            <person name="Sykes S."/>
            <person name="Yandava C."/>
            <person name="Wortman J."/>
            <person name="Nusbaum C."/>
            <person name="Birren B."/>
        </authorList>
    </citation>
    <scope>NUCLEOTIDE SEQUENCE</scope>
    <source>
        <strain evidence="2">ATCC 64411</strain>
    </source>
</reference>
<accession>A0A0C4DND4</accession>
<keyword evidence="1" id="KW-0732">Signal</keyword>
<evidence type="ECO:0000313" key="4">
    <source>
        <dbReference type="Proteomes" id="UP000011715"/>
    </source>
</evidence>
<dbReference type="Proteomes" id="UP000011715">
    <property type="component" value="Unassembled WGS sequence"/>
</dbReference>
<dbReference type="EMBL" id="GL876966">
    <property type="protein sequence ID" value="KLU82240.1"/>
    <property type="molecule type" value="Genomic_DNA"/>
</dbReference>
<name>A0A0C4DND4_MAGP6</name>
<dbReference type="EMBL" id="ADBL01000310">
    <property type="status" value="NOT_ANNOTATED_CDS"/>
    <property type="molecule type" value="Genomic_DNA"/>
</dbReference>
<evidence type="ECO:0000313" key="3">
    <source>
        <dbReference type="EnsemblFungi" id="MAPG_01314T0"/>
    </source>
</evidence>
<dbReference type="EnsemblFungi" id="MAPG_01314T0">
    <property type="protein sequence ID" value="MAPG_01314T0"/>
    <property type="gene ID" value="MAPG_01314"/>
</dbReference>
<evidence type="ECO:0008006" key="5">
    <source>
        <dbReference type="Google" id="ProtNLM"/>
    </source>
</evidence>